<evidence type="ECO:0000256" key="1">
    <source>
        <dbReference type="ARBA" id="ARBA00001933"/>
    </source>
</evidence>
<dbReference type="AlphaFoldDB" id="A0A0N0RXL0"/>
<dbReference type="Pfam" id="PF01053">
    <property type="entry name" value="Cys_Met_Meta_PP"/>
    <property type="match status" value="1"/>
</dbReference>
<dbReference type="InterPro" id="IPR015424">
    <property type="entry name" value="PyrdxlP-dep_Trfase"/>
</dbReference>
<evidence type="ECO:0000313" key="7">
    <source>
        <dbReference type="Proteomes" id="UP000037696"/>
    </source>
</evidence>
<comment type="similarity">
    <text evidence="4">Belongs to the trans-sulfuration enzymes family. MET7 subfamily.</text>
</comment>
<protein>
    <recommendedName>
        <fullName evidence="8">Cystathionine gamma-synthase</fullName>
    </recommendedName>
</protein>
<dbReference type="PANTHER" id="PTHR42699:SF1">
    <property type="entry name" value="CYSTATHIONINE GAMMA-SYNTHASE-RELATED"/>
    <property type="match status" value="1"/>
</dbReference>
<dbReference type="Proteomes" id="UP000037696">
    <property type="component" value="Unassembled WGS sequence"/>
</dbReference>
<evidence type="ECO:0000313" key="6">
    <source>
        <dbReference type="EMBL" id="KOS37595.1"/>
    </source>
</evidence>
<dbReference type="InterPro" id="IPR000277">
    <property type="entry name" value="Cys/Met-Metab_PyrdxlP-dep_enz"/>
</dbReference>
<evidence type="ECO:0000256" key="4">
    <source>
        <dbReference type="ARBA" id="ARBA00061376"/>
    </source>
</evidence>
<dbReference type="Gene3D" id="3.90.1150.10">
    <property type="entry name" value="Aspartate Aminotransferase, domain 1"/>
    <property type="match status" value="1"/>
</dbReference>
<comment type="pathway">
    <text evidence="3">Amino-acid biosynthesis; L-methionine biosynthesis via de novo pathway.</text>
</comment>
<comment type="caution">
    <text evidence="6">The sequence shown here is derived from an EMBL/GenBank/DDBJ whole genome shotgun (WGS) entry which is preliminary data.</text>
</comment>
<evidence type="ECO:0000256" key="5">
    <source>
        <dbReference type="RuleBase" id="RU362118"/>
    </source>
</evidence>
<dbReference type="InterPro" id="IPR015422">
    <property type="entry name" value="PyrdxlP-dep_Trfase_small"/>
</dbReference>
<name>A0A0N0RXL0_9EURO</name>
<evidence type="ECO:0008006" key="8">
    <source>
        <dbReference type="Google" id="ProtNLM"/>
    </source>
</evidence>
<accession>A0A0N0RXL0</accession>
<dbReference type="FunFam" id="3.90.1150.10:FF:000063">
    <property type="entry name" value="Probable cystathionine gamma-synthase"/>
    <property type="match status" value="1"/>
</dbReference>
<proteinExistence type="inferred from homology"/>
<dbReference type="GO" id="GO:0003962">
    <property type="term" value="F:cystathionine gamma-synthase activity"/>
    <property type="evidence" value="ECO:0007669"/>
    <property type="project" value="TreeGrafter"/>
</dbReference>
<keyword evidence="2 5" id="KW-0663">Pyridoxal phosphate</keyword>
<gene>
    <name evidence="6" type="ORF">ACN38_g11613</name>
</gene>
<dbReference type="SUPFAM" id="SSF53383">
    <property type="entry name" value="PLP-dependent transferases"/>
    <property type="match status" value="1"/>
</dbReference>
<dbReference type="PANTHER" id="PTHR42699">
    <property type="match status" value="1"/>
</dbReference>
<dbReference type="OrthoDB" id="10047078at2759"/>
<dbReference type="EMBL" id="LHQQ01000308">
    <property type="protein sequence ID" value="KOS37595.1"/>
    <property type="molecule type" value="Genomic_DNA"/>
</dbReference>
<dbReference type="GO" id="GO:0019346">
    <property type="term" value="P:transsulfuration"/>
    <property type="evidence" value="ECO:0007669"/>
    <property type="project" value="InterPro"/>
</dbReference>
<evidence type="ECO:0000256" key="2">
    <source>
        <dbReference type="ARBA" id="ARBA00022898"/>
    </source>
</evidence>
<dbReference type="InterPro" id="IPR015421">
    <property type="entry name" value="PyrdxlP-dep_Trfase_major"/>
</dbReference>
<reference evidence="6 7" key="1">
    <citation type="submission" date="2015-08" db="EMBL/GenBank/DDBJ databases">
        <title>Genome sequencing of Penicillium nordicum.</title>
        <authorList>
            <person name="Nguyen H.D."/>
            <person name="Seifert K.A."/>
        </authorList>
    </citation>
    <scope>NUCLEOTIDE SEQUENCE [LARGE SCALE GENOMIC DNA]</scope>
    <source>
        <strain evidence="6 7">DAOMC 185683</strain>
    </source>
</reference>
<keyword evidence="7" id="KW-1185">Reference proteome</keyword>
<evidence type="ECO:0000256" key="3">
    <source>
        <dbReference type="ARBA" id="ARBA00034478"/>
    </source>
</evidence>
<dbReference type="GO" id="GO:0030170">
    <property type="term" value="F:pyridoxal phosphate binding"/>
    <property type="evidence" value="ECO:0007669"/>
    <property type="project" value="InterPro"/>
</dbReference>
<comment type="cofactor">
    <cofactor evidence="1 5">
        <name>pyridoxal 5'-phosphate</name>
        <dbReference type="ChEBI" id="CHEBI:597326"/>
    </cofactor>
</comment>
<sequence length="542" mass="59688">MPSQPPPSYPKLGYPLPDQDPYGISVYLPTWRDTLGWASRDPAVLAQLKTGYPRFFIPHVVRELASRLLQKANPLLSDARIDQSEVSALLIAGHRSALECQTYLQRCGSTESVVLHATLAGSIQMVSRSQTLTKDNVSYDELYLITHPEDLALEAKAFWQHTGSGISSRCAVYWLEYNSVMPREIPMKEAVKAMSILHDRIASSFSTDSIKVAPSDVILYPTGMSAISQSAKAIQDWRGRNDIRVAVFGFLYVDTFKVLSRIHAIDCVLYGHASSQNLTALETDLENGMKIDALYTEFPGNPLLNSADLDYLHQLSTRYGFLLVVDDTVGTATNLALFPSCDVICTSLTKMFSGGCNVMGGSTALNLKSPWYNEIRQAFSQQPNEPYFPLDVLVMEKNSRDVANRVRKASSNAENLVNILRSHQTVSEVFYPKGIASQSVYDRFKRPGAGYGFLLSITFRTPSAAKAFHDALHVAKGPSLGAKFTLCCAYTLLAHFKELEWAAQFGVHEHLVRISVGVEDLELLKTLTCNALDAAAAAAAAE</sequence>
<dbReference type="STRING" id="229535.A0A0N0RXL0"/>
<organism evidence="6 7">
    <name type="scientific">Penicillium nordicum</name>
    <dbReference type="NCBI Taxonomy" id="229535"/>
    <lineage>
        <taxon>Eukaryota</taxon>
        <taxon>Fungi</taxon>
        <taxon>Dikarya</taxon>
        <taxon>Ascomycota</taxon>
        <taxon>Pezizomycotina</taxon>
        <taxon>Eurotiomycetes</taxon>
        <taxon>Eurotiomycetidae</taxon>
        <taxon>Eurotiales</taxon>
        <taxon>Aspergillaceae</taxon>
        <taxon>Penicillium</taxon>
    </lineage>
</organism>
<dbReference type="InterPro" id="IPR051750">
    <property type="entry name" value="Trans-sulfuration_enzymes"/>
</dbReference>
<dbReference type="Gene3D" id="3.40.640.10">
    <property type="entry name" value="Type I PLP-dependent aspartate aminotransferase-like (Major domain)"/>
    <property type="match status" value="1"/>
</dbReference>